<dbReference type="Pfam" id="PF02622">
    <property type="entry name" value="DUF179"/>
    <property type="match status" value="1"/>
</dbReference>
<dbReference type="PANTHER" id="PTHR31984">
    <property type="entry name" value="TRANSPORTER, PUTATIVE (DUF179)-RELATED"/>
    <property type="match status" value="1"/>
</dbReference>
<dbReference type="AlphaFoldDB" id="A0ABD3M1U4"/>
<evidence type="ECO:0000256" key="1">
    <source>
        <dbReference type="SAM" id="MobiDB-lite"/>
    </source>
</evidence>
<dbReference type="Proteomes" id="UP001530293">
    <property type="component" value="Unassembled WGS sequence"/>
</dbReference>
<dbReference type="InterPro" id="IPR006145">
    <property type="entry name" value="PsdUridine_synth_RsuA/RluA"/>
</dbReference>
<dbReference type="SUPFAM" id="SSF143456">
    <property type="entry name" value="VC0467-like"/>
    <property type="match status" value="1"/>
</dbReference>
<feature type="region of interest" description="Disordered" evidence="1">
    <location>
        <begin position="494"/>
        <end position="521"/>
    </location>
</feature>
<dbReference type="InterPro" id="IPR003774">
    <property type="entry name" value="AlgH-like"/>
</dbReference>
<comment type="caution">
    <text evidence="3">The sequence shown here is derived from an EMBL/GenBank/DDBJ whole genome shotgun (WGS) entry which is preliminary data.</text>
</comment>
<reference evidence="3 4" key="1">
    <citation type="submission" date="2024-10" db="EMBL/GenBank/DDBJ databases">
        <title>Updated reference genomes for cyclostephanoid diatoms.</title>
        <authorList>
            <person name="Roberts W.R."/>
            <person name="Alverson A.J."/>
        </authorList>
    </citation>
    <scope>NUCLEOTIDE SEQUENCE [LARGE SCALE GENOMIC DNA]</scope>
    <source>
        <strain evidence="3 4">AJA232-27</strain>
    </source>
</reference>
<dbReference type="PANTHER" id="PTHR31984:SF17">
    <property type="entry name" value="TRANSCRIPTIONAL REGULATOR"/>
    <property type="match status" value="1"/>
</dbReference>
<feature type="domain" description="Pseudouridine synthase RsuA/RluA-like" evidence="2">
    <location>
        <begin position="281"/>
        <end position="478"/>
    </location>
</feature>
<keyword evidence="4" id="KW-1185">Reference proteome</keyword>
<dbReference type="InterPro" id="IPR020103">
    <property type="entry name" value="PsdUridine_synth_cat_dom_sf"/>
</dbReference>
<proteinExistence type="predicted"/>
<feature type="compositionally biased region" description="Basic and acidic residues" evidence="1">
    <location>
        <begin position="239"/>
        <end position="249"/>
    </location>
</feature>
<gene>
    <name evidence="3" type="ORF">ACHAWU_002630</name>
</gene>
<dbReference type="EMBL" id="JALLBG020000315">
    <property type="protein sequence ID" value="KAL3756051.1"/>
    <property type="molecule type" value="Genomic_DNA"/>
</dbReference>
<dbReference type="Pfam" id="PF00849">
    <property type="entry name" value="PseudoU_synth_2"/>
    <property type="match status" value="1"/>
</dbReference>
<feature type="region of interest" description="Disordered" evidence="1">
    <location>
        <begin position="233"/>
        <end position="257"/>
    </location>
</feature>
<dbReference type="CDD" id="cd02869">
    <property type="entry name" value="PseudoU_synth_RluA_like"/>
    <property type="match status" value="1"/>
</dbReference>
<dbReference type="Gene3D" id="3.40.1740.10">
    <property type="entry name" value="VC0467-like"/>
    <property type="match status" value="2"/>
</dbReference>
<evidence type="ECO:0000259" key="2">
    <source>
        <dbReference type="Pfam" id="PF00849"/>
    </source>
</evidence>
<protein>
    <recommendedName>
        <fullName evidence="2">Pseudouridine synthase RsuA/RluA-like domain-containing protein</fullName>
    </recommendedName>
</protein>
<dbReference type="Gene3D" id="3.30.2350.10">
    <property type="entry name" value="Pseudouridine synthase"/>
    <property type="match status" value="1"/>
</dbReference>
<organism evidence="3 4">
    <name type="scientific">Discostella pseudostelligera</name>
    <dbReference type="NCBI Taxonomy" id="259834"/>
    <lineage>
        <taxon>Eukaryota</taxon>
        <taxon>Sar</taxon>
        <taxon>Stramenopiles</taxon>
        <taxon>Ochrophyta</taxon>
        <taxon>Bacillariophyta</taxon>
        <taxon>Coscinodiscophyceae</taxon>
        <taxon>Thalassiosirophycidae</taxon>
        <taxon>Stephanodiscales</taxon>
        <taxon>Stephanodiscaceae</taxon>
        <taxon>Discostella</taxon>
    </lineage>
</organism>
<sequence>MNHTSRQVCNFGFVRRGAAALFCGRTKRICINSHRPHFRHPKPSFIPQSCKFHDTSMPLIRSRGLFSTCNLQTDTLSMENGDDKSQSSTNLAVVIKESYATGETDGVRAALNSINIPSELSANLNSEEVASLLIDAAIEAAEKDRGSLGSMLNSILASCCRLDNTYPQISLAILNGIDKMHSMDETSMVAPDIVSLSLVYYTLNQASEQKGGVEELGNASQTILERAQKLAKKAAGSQRRKELNMERRRGSNSIDIDSKQLENNLQSLYGPDIRVLHETSDVIVVSKPAGMVCYHTKRTGAGKITSSRKKSIRATNANESNSVNNGAKWMDISLVDALIDSSVSLSTLNPSARGIVHRLDRGTSGSLILAKSDESHLILTALFFLRKVEKTYLALVSGCNNQIVSGLEDEDMKQNIEPLSVGSSGVIDVPVDGRPSRSTYRVVEEYGSDEQSTLPNALLLEVATLTGRKHQVRVHCASLGHPILLDPLYASSNVDQKSKSSDKGQKKRHKSSPTPTNEMDDTVLAKAVSDLLLDNSQHQQERFFLHAASLSVKELGISVNAPLPRCPTNDEGDDEDDWRTFRAKLVMSEGGTTSSSSSTENENTYNMDDSDLDGFGALFSDNSSAPATLSSPPSLPGFTPLEPSQWAYYSGKVIEQGAVILGGVEQDFGFGLRQQYFHKAVILVLDHDESTFTKGVILNRPSNRVLEDDVNVGLQWKVWFGGDVQGLDSLLPDIVCLHSLRSKEAMDVSVSVMKDIQWTTFENAKKLVKKGIASGPEDFWVMSGYAGWGPGQLSGELDRKSWYMCATDSRTLLKELARQSRGVDPRDAGLETWTLLMNMIGKGETANKCIGSFDDLMLKEWSQANLVRTDDEEIGVTKEPPLLRADKQLITDESTSESSNVITAGTLLRGSSADRSPFLLEKQQLHHSIILILISDGNLVLGCMLNHPATKGRDVGGQSIPVRYGGDYAIKGQSPMMWLHCNPKLRDLGVGSPSGEQSKKGIYKCTEDEATAAISCGVANLSDFIVTSGVCVWSKLSLTNDVKRGVFELVETSRVHEVFDALQKQEILSEHNLERNISFGEKAWRKAGATNRDKSASDGDEQQSDFTVLGIGEGFDEDDETVVFNSDKKVSDLANDALRKWVATFLLGAPTLASS</sequence>
<evidence type="ECO:0000313" key="4">
    <source>
        <dbReference type="Proteomes" id="UP001530293"/>
    </source>
</evidence>
<name>A0ABD3M1U4_9STRA</name>
<dbReference type="SUPFAM" id="SSF55120">
    <property type="entry name" value="Pseudouridine synthase"/>
    <property type="match status" value="1"/>
</dbReference>
<evidence type="ECO:0000313" key="3">
    <source>
        <dbReference type="EMBL" id="KAL3756051.1"/>
    </source>
</evidence>
<accession>A0ABD3M1U4</accession>